<sequence length="134" mass="14338">MPGGGGSSAEYHIRCLSKSLAIAGRHAVVLNHRGCGGVALTSPRMYHVMHTDDIHTAMAVLSANYPNATISCVAFSLGAVMLTRYLAEHPTDSRVSAAVAICCPFDTRVAFTGFDKHTIFNDCVFNPNLTKVLK</sequence>
<protein>
    <submittedName>
        <fullName evidence="1">Uncharacterized protein</fullName>
    </submittedName>
</protein>
<comment type="caution">
    <text evidence="1">The sequence shown here is derived from an EMBL/GenBank/DDBJ whole genome shotgun (WGS) entry which is preliminary data.</text>
</comment>
<evidence type="ECO:0000313" key="1">
    <source>
        <dbReference type="EMBL" id="KAJ2897478.1"/>
    </source>
</evidence>
<reference evidence="1" key="1">
    <citation type="submission" date="2022-07" db="EMBL/GenBank/DDBJ databases">
        <title>Phylogenomic reconstructions and comparative analyses of Kickxellomycotina fungi.</title>
        <authorList>
            <person name="Reynolds N.K."/>
            <person name="Stajich J.E."/>
            <person name="Barry K."/>
            <person name="Grigoriev I.V."/>
            <person name="Crous P."/>
            <person name="Smith M.E."/>
        </authorList>
    </citation>
    <scope>NUCLEOTIDE SEQUENCE</scope>
    <source>
        <strain evidence="1">CBS 190363</strain>
    </source>
</reference>
<feature type="non-terminal residue" evidence="1">
    <location>
        <position position="134"/>
    </location>
</feature>
<proteinExistence type="predicted"/>
<dbReference type="Proteomes" id="UP001139981">
    <property type="component" value="Unassembled WGS sequence"/>
</dbReference>
<gene>
    <name evidence="1" type="ORF">IWW38_001710</name>
</gene>
<name>A0ACC1M695_9FUNG</name>
<accession>A0ACC1M695</accession>
<organism evidence="1 2">
    <name type="scientific">Coemansia aciculifera</name>
    <dbReference type="NCBI Taxonomy" id="417176"/>
    <lineage>
        <taxon>Eukaryota</taxon>
        <taxon>Fungi</taxon>
        <taxon>Fungi incertae sedis</taxon>
        <taxon>Zoopagomycota</taxon>
        <taxon>Kickxellomycotina</taxon>
        <taxon>Kickxellomycetes</taxon>
        <taxon>Kickxellales</taxon>
        <taxon>Kickxellaceae</taxon>
        <taxon>Coemansia</taxon>
    </lineage>
</organism>
<dbReference type="EMBL" id="JANBVB010000115">
    <property type="protein sequence ID" value="KAJ2897478.1"/>
    <property type="molecule type" value="Genomic_DNA"/>
</dbReference>
<keyword evidence="2" id="KW-1185">Reference proteome</keyword>
<evidence type="ECO:0000313" key="2">
    <source>
        <dbReference type="Proteomes" id="UP001139981"/>
    </source>
</evidence>